<feature type="domain" description="Putative Se/S carrier protein-like" evidence="1">
    <location>
        <begin position="21"/>
        <end position="85"/>
    </location>
</feature>
<evidence type="ECO:0000259" key="1">
    <source>
        <dbReference type="Pfam" id="PF11823"/>
    </source>
</evidence>
<sequence length="89" mass="9910">MYGPDQRGHIHQVRGRHLRAVVAFDSTHEALECERVCKEQEIPGRLIPTPVAIKADCGLAWAMPIEAREAFEKAAQGNFAPVGIYELEL</sequence>
<organism evidence="2 3">
    <name type="scientific">Lancefieldella rimae</name>
    <dbReference type="NCBI Taxonomy" id="1383"/>
    <lineage>
        <taxon>Bacteria</taxon>
        <taxon>Bacillati</taxon>
        <taxon>Actinomycetota</taxon>
        <taxon>Coriobacteriia</taxon>
        <taxon>Coriobacteriales</taxon>
        <taxon>Atopobiaceae</taxon>
        <taxon>Lancefieldella</taxon>
    </lineage>
</organism>
<evidence type="ECO:0000313" key="3">
    <source>
        <dbReference type="Proteomes" id="UP000698335"/>
    </source>
</evidence>
<evidence type="ECO:0000313" key="2">
    <source>
        <dbReference type="EMBL" id="MBF4807868.1"/>
    </source>
</evidence>
<name>A0A930W129_9ACTN</name>
<dbReference type="InterPro" id="IPR021778">
    <property type="entry name" value="Se/S_carrier-like"/>
</dbReference>
<dbReference type="Proteomes" id="UP000698335">
    <property type="component" value="Unassembled WGS sequence"/>
</dbReference>
<proteinExistence type="predicted"/>
<dbReference type="Pfam" id="PF11823">
    <property type="entry name" value="Se_S_carrier"/>
    <property type="match status" value="1"/>
</dbReference>
<comment type="caution">
    <text evidence="2">The sequence shown here is derived from an EMBL/GenBank/DDBJ whole genome shotgun (WGS) entry which is preliminary data.</text>
</comment>
<reference evidence="2" key="1">
    <citation type="submission" date="2020-04" db="EMBL/GenBank/DDBJ databases">
        <title>Deep metagenomics examines the oral microbiome during advanced dental caries in children, revealing novel taxa and co-occurrences with host molecules.</title>
        <authorList>
            <person name="Baker J.L."/>
            <person name="Morton J.T."/>
            <person name="Dinis M."/>
            <person name="Alvarez R."/>
            <person name="Tran N.C."/>
            <person name="Knight R."/>
            <person name="Edlund A."/>
        </authorList>
    </citation>
    <scope>NUCLEOTIDE SEQUENCE</scope>
    <source>
        <strain evidence="2">JCVI_38_bin.5</strain>
    </source>
</reference>
<dbReference type="AlphaFoldDB" id="A0A930W129"/>
<accession>A0A930W129</accession>
<protein>
    <submittedName>
        <fullName evidence="2">DUF3343 domain-containing protein</fullName>
    </submittedName>
</protein>
<dbReference type="EMBL" id="JABZGW010000153">
    <property type="protein sequence ID" value="MBF4807868.1"/>
    <property type="molecule type" value="Genomic_DNA"/>
</dbReference>
<gene>
    <name evidence="2" type="ORF">HXK26_04150</name>
</gene>